<keyword evidence="3" id="KW-1185">Reference proteome</keyword>
<evidence type="ECO:0000313" key="2">
    <source>
        <dbReference type="EMBL" id="EIC01566.1"/>
    </source>
</evidence>
<dbReference type="eggNOG" id="ENOG5033U21">
    <property type="taxonomic scope" value="Bacteria"/>
</dbReference>
<name>H7ELM5_9SPIR</name>
<organism evidence="2 3">
    <name type="scientific">Treponema saccharophilum DSM 2985</name>
    <dbReference type="NCBI Taxonomy" id="907348"/>
    <lineage>
        <taxon>Bacteria</taxon>
        <taxon>Pseudomonadati</taxon>
        <taxon>Spirochaetota</taxon>
        <taxon>Spirochaetia</taxon>
        <taxon>Spirochaetales</taxon>
        <taxon>Treponemataceae</taxon>
        <taxon>Treponema</taxon>
    </lineage>
</organism>
<evidence type="ECO:0000313" key="3">
    <source>
        <dbReference type="Proteomes" id="UP000003571"/>
    </source>
</evidence>
<gene>
    <name evidence="2" type="ORF">TresaDRAFT_1175</name>
</gene>
<evidence type="ECO:0000256" key="1">
    <source>
        <dbReference type="SAM" id="MobiDB-lite"/>
    </source>
</evidence>
<dbReference type="Pfam" id="PF17239">
    <property type="entry name" value="DUF5312"/>
    <property type="match status" value="1"/>
</dbReference>
<dbReference type="EMBL" id="AGRW01000049">
    <property type="protein sequence ID" value="EIC01566.1"/>
    <property type="molecule type" value="Genomic_DNA"/>
</dbReference>
<dbReference type="OrthoDB" id="363294at2"/>
<comment type="caution">
    <text evidence="2">The sequence shown here is derived from an EMBL/GenBank/DDBJ whole genome shotgun (WGS) entry which is preliminary data.</text>
</comment>
<dbReference type="InterPro" id="IPR035196">
    <property type="entry name" value="DUF5312"/>
</dbReference>
<dbReference type="PATRIC" id="fig|907348.3.peg.1818"/>
<feature type="region of interest" description="Disordered" evidence="1">
    <location>
        <begin position="25"/>
        <end position="51"/>
    </location>
</feature>
<accession>H7ELM5</accession>
<proteinExistence type="predicted"/>
<reference evidence="2 3" key="1">
    <citation type="submission" date="2011-09" db="EMBL/GenBank/DDBJ databases">
        <title>The draft genome of Treponema saccharophilum DSM 2985.</title>
        <authorList>
            <consortium name="US DOE Joint Genome Institute (JGI-PGF)"/>
            <person name="Lucas S."/>
            <person name="Copeland A."/>
            <person name="Lapidus A."/>
            <person name="Glavina del Rio T."/>
            <person name="Dalin E."/>
            <person name="Tice H."/>
            <person name="Bruce D."/>
            <person name="Goodwin L."/>
            <person name="Pitluck S."/>
            <person name="Peters L."/>
            <person name="Kyrpides N."/>
            <person name="Mavromatis K."/>
            <person name="Ivanova N."/>
            <person name="Markowitz V."/>
            <person name="Cheng J.-F."/>
            <person name="Hugenholtz P."/>
            <person name="Woyke T."/>
            <person name="Wu D."/>
            <person name="Gronow S."/>
            <person name="Wellnitz S."/>
            <person name="Brambilla E."/>
            <person name="Klenk H.-P."/>
            <person name="Eisen J.A."/>
        </authorList>
    </citation>
    <scope>NUCLEOTIDE SEQUENCE [LARGE SCALE GENOMIC DNA]</scope>
    <source>
        <strain evidence="2 3">DSM 2985</strain>
    </source>
</reference>
<protein>
    <submittedName>
        <fullName evidence="2">Uncharacterized protein</fullName>
    </submittedName>
</protein>
<dbReference type="AlphaFoldDB" id="H7ELM5"/>
<dbReference type="Proteomes" id="UP000003571">
    <property type="component" value="Unassembled WGS sequence"/>
</dbReference>
<sequence length="575" mass="66307">MGSSNSFDALVSGISAEERQSILDKMQSTPKDYENDSFSPVEDLPTEPETTLSEQLKKESLPFRFWLWLKSIFTNTSTEILFNEIKIQSMAKIVGRNFPGLIDMKRGFILPAFYDKLRDLKKSADFFRPYVVSFEQDEGAFYVFLGSIVMPIVARDLADNVDPYTNPVTGEAKLEYRVELLRQMDDIFQSIPADSKNEMYEAVKSVDWLRQFVRLPFNRFLSLFSEITDEIHTCQFSQIENEIGAFAKCLLNSFRLPNEVLETLFLFSIRNSKKKGSDSDENSNDAVEFMSKAMENMSNLHMFMSSVPIHSISCIVYSDSQWMPEHFSGGEDWFVKFKTSWKKIFEQKWDSWVFDCKKENLRQSLVSRFSLESFPILPNRPWENLWGGVKFRYELTGGFLYWYFLKEFPTYEIVLKSIMVEGVFKKKDNQLMYTDTFNDFIHISMALNALNDRIKPSGDVGSTFAKFSAEGQMRTLQEQTRVEQLMRSVESEMQLIINQFGTANRSMNHILSGLLGLKKEARFDTLSNIGHLSGRGNENFLSTLQNARDSLENALNIIKELEMFDAPHVLAGDGI</sequence>
<dbReference type="RefSeq" id="WP_002704894.1">
    <property type="nucleotide sequence ID" value="NZ_AGRW01000049.1"/>
</dbReference>
<dbReference type="STRING" id="907348.TresaDRAFT_1175"/>